<dbReference type="Pfam" id="PF04815">
    <property type="entry name" value="Sec23_helical"/>
    <property type="match status" value="1"/>
</dbReference>
<accession>A0A4P9XFQ9</accession>
<dbReference type="SUPFAM" id="SSF81995">
    <property type="entry name" value="beta-sandwich domain of Sec23/24"/>
    <property type="match status" value="1"/>
</dbReference>
<sequence length="400" mass="45311">MAQMLCLVSSITGGDTFFYPSFTAPKDGHRFQEDLKRLLQREFGYEGVMRIRCSDGLRVLEHYGNFFMRNTTDIELAGIDSEKAIAVQLRHDSQLDDKVEAVFQCALLYTRADGQRRIRVHNLSIPVTTVMGNVFRHADLDTSVNYLLKAAMVEALTHPLKNVRDQLTEKCVQVLASYRRNCATSTSPGQLILPESFKLFPLITVAMLKTMALRPCQAFSMDARIYTMRLLRSMPVYDSVAYLYPHLYSIHDMDRTAGEPDANGHIKLPELVRVSYERLAPFGVYLLENSQVMALWIGYQTPAEIVKQLFGVDSIDAIDSTLAALPEIDSPLSHRLRAIAGALQSRHGRHLALRIVRQQLDPSEAEFASLLTEDKNNENMSYVDYLCYIHKQIQTEVSGR</sequence>
<dbReference type="PANTHER" id="PTHR13803:SF4">
    <property type="entry name" value="SECRETORY 24CD, ISOFORM C"/>
    <property type="match status" value="1"/>
</dbReference>
<dbReference type="SUPFAM" id="SSF82754">
    <property type="entry name" value="C-terminal, gelsolin-like domain of Sec23/24"/>
    <property type="match status" value="1"/>
</dbReference>
<dbReference type="AlphaFoldDB" id="A0A4P9XFQ9"/>
<dbReference type="SUPFAM" id="SSF81811">
    <property type="entry name" value="Helical domain of Sec23/24"/>
    <property type="match status" value="1"/>
</dbReference>
<dbReference type="GO" id="GO:0030127">
    <property type="term" value="C:COPII vesicle coat"/>
    <property type="evidence" value="ECO:0007669"/>
    <property type="project" value="InterPro"/>
</dbReference>
<evidence type="ECO:0000259" key="3">
    <source>
        <dbReference type="Pfam" id="PF08033"/>
    </source>
</evidence>
<gene>
    <name evidence="4" type="ORF">THASP1DRAFT_33824</name>
</gene>
<dbReference type="STRING" id="78915.A0A4P9XFQ9"/>
<dbReference type="Pfam" id="PF08033">
    <property type="entry name" value="Sec23_BS"/>
    <property type="match status" value="1"/>
</dbReference>
<feature type="domain" description="Sec23/Sec24 beta-sandwich" evidence="3">
    <location>
        <begin position="44"/>
        <end position="128"/>
    </location>
</feature>
<keyword evidence="5" id="KW-1185">Reference proteome</keyword>
<organism evidence="4 5">
    <name type="scientific">Thamnocephalis sphaerospora</name>
    <dbReference type="NCBI Taxonomy" id="78915"/>
    <lineage>
        <taxon>Eukaryota</taxon>
        <taxon>Fungi</taxon>
        <taxon>Fungi incertae sedis</taxon>
        <taxon>Zoopagomycota</taxon>
        <taxon>Zoopagomycotina</taxon>
        <taxon>Zoopagomycetes</taxon>
        <taxon>Zoopagales</taxon>
        <taxon>Sigmoideomycetaceae</taxon>
        <taxon>Thamnocephalis</taxon>
    </lineage>
</organism>
<proteinExistence type="predicted"/>
<dbReference type="InterPro" id="IPR036180">
    <property type="entry name" value="Gelsolin-like_dom_sf"/>
</dbReference>
<dbReference type="Proteomes" id="UP000271241">
    <property type="component" value="Unassembled WGS sequence"/>
</dbReference>
<feature type="domain" description="Sec23/Sec24 helical" evidence="2">
    <location>
        <begin position="139"/>
        <end position="240"/>
    </location>
</feature>
<dbReference type="InterPro" id="IPR012990">
    <property type="entry name" value="Beta-sandwich_Sec23_24"/>
</dbReference>
<dbReference type="GO" id="GO:0070971">
    <property type="term" value="C:endoplasmic reticulum exit site"/>
    <property type="evidence" value="ECO:0007669"/>
    <property type="project" value="TreeGrafter"/>
</dbReference>
<evidence type="ECO:0000313" key="5">
    <source>
        <dbReference type="Proteomes" id="UP000271241"/>
    </source>
</evidence>
<dbReference type="PANTHER" id="PTHR13803">
    <property type="entry name" value="SEC24-RELATED PROTEIN"/>
    <property type="match status" value="1"/>
</dbReference>
<dbReference type="InterPro" id="IPR007123">
    <property type="entry name" value="Gelsolin-like_dom"/>
</dbReference>
<dbReference type="InterPro" id="IPR006900">
    <property type="entry name" value="Sec23/24_helical_dom"/>
</dbReference>
<name>A0A4P9XFQ9_9FUNG</name>
<dbReference type="GO" id="GO:0090110">
    <property type="term" value="P:COPII-coated vesicle cargo loading"/>
    <property type="evidence" value="ECO:0007669"/>
    <property type="project" value="TreeGrafter"/>
</dbReference>
<dbReference type="InterPro" id="IPR029006">
    <property type="entry name" value="ADF-H/Gelsolin-like_dom_sf"/>
</dbReference>
<dbReference type="Pfam" id="PF00626">
    <property type="entry name" value="Gelsolin"/>
    <property type="match status" value="1"/>
</dbReference>
<reference evidence="5" key="1">
    <citation type="journal article" date="2018" name="Nat. Microbiol.">
        <title>Leveraging single-cell genomics to expand the fungal tree of life.</title>
        <authorList>
            <person name="Ahrendt S.R."/>
            <person name="Quandt C.A."/>
            <person name="Ciobanu D."/>
            <person name="Clum A."/>
            <person name="Salamov A."/>
            <person name="Andreopoulos B."/>
            <person name="Cheng J.F."/>
            <person name="Woyke T."/>
            <person name="Pelin A."/>
            <person name="Henrissat B."/>
            <person name="Reynolds N.K."/>
            <person name="Benny G.L."/>
            <person name="Smith M.E."/>
            <person name="James T.Y."/>
            <person name="Grigoriev I.V."/>
        </authorList>
    </citation>
    <scope>NUCLEOTIDE SEQUENCE [LARGE SCALE GENOMIC DNA]</scope>
    <source>
        <strain evidence="5">RSA 1356</strain>
    </source>
</reference>
<dbReference type="InterPro" id="IPR036175">
    <property type="entry name" value="Sec23/24_helical_dom_sf"/>
</dbReference>
<feature type="domain" description="Gelsolin-like" evidence="1">
    <location>
        <begin position="266"/>
        <end position="338"/>
    </location>
</feature>
<evidence type="ECO:0000259" key="2">
    <source>
        <dbReference type="Pfam" id="PF04815"/>
    </source>
</evidence>
<protein>
    <submittedName>
        <fullName evidence="4">Protein transport protein Sec24c</fullName>
    </submittedName>
</protein>
<evidence type="ECO:0000259" key="1">
    <source>
        <dbReference type="Pfam" id="PF00626"/>
    </source>
</evidence>
<dbReference type="GO" id="GO:0008270">
    <property type="term" value="F:zinc ion binding"/>
    <property type="evidence" value="ECO:0007669"/>
    <property type="project" value="TreeGrafter"/>
</dbReference>
<dbReference type="Gene3D" id="3.40.20.10">
    <property type="entry name" value="Severin"/>
    <property type="match status" value="1"/>
</dbReference>
<dbReference type="Gene3D" id="1.20.120.730">
    <property type="entry name" value="Sec23/Sec24 helical domain"/>
    <property type="match status" value="1"/>
</dbReference>
<dbReference type="GO" id="GO:0006886">
    <property type="term" value="P:intracellular protein transport"/>
    <property type="evidence" value="ECO:0007669"/>
    <property type="project" value="InterPro"/>
</dbReference>
<dbReference type="OrthoDB" id="49016at2759"/>
<dbReference type="GO" id="GO:0000149">
    <property type="term" value="F:SNARE binding"/>
    <property type="evidence" value="ECO:0007669"/>
    <property type="project" value="TreeGrafter"/>
</dbReference>
<dbReference type="InterPro" id="IPR050550">
    <property type="entry name" value="SEC23_SEC24_subfamily"/>
</dbReference>
<evidence type="ECO:0000313" key="4">
    <source>
        <dbReference type="EMBL" id="RKP04414.1"/>
    </source>
</evidence>
<dbReference type="EMBL" id="KZ993753">
    <property type="protein sequence ID" value="RKP04414.1"/>
    <property type="molecule type" value="Genomic_DNA"/>
</dbReference>